<reference evidence="11 12" key="1">
    <citation type="journal article" date="2013" name="Mar. Genomics">
        <title>Expression of sulfatases in Rhodopirellula baltica and the diversity of sulfatases in the genus Rhodopirellula.</title>
        <authorList>
            <person name="Wegner C.E."/>
            <person name="Richter-Heitmann T."/>
            <person name="Klindworth A."/>
            <person name="Klockow C."/>
            <person name="Richter M."/>
            <person name="Achstetter T."/>
            <person name="Glockner F.O."/>
            <person name="Harder J."/>
        </authorList>
    </citation>
    <scope>NUCLEOTIDE SEQUENCE [LARGE SCALE GENOMIC DNA]</scope>
    <source>
        <strain evidence="11 12">SM41</strain>
    </source>
</reference>
<dbReference type="EC" id="1.1.1.169" evidence="3"/>
<protein>
    <recommendedName>
        <fullName evidence="4">2-dehydropantoate 2-reductase</fullName>
        <ecNumber evidence="3">1.1.1.169</ecNumber>
    </recommendedName>
    <alternativeName>
        <fullName evidence="7">Ketopantoate reductase</fullName>
    </alternativeName>
</protein>
<dbReference type="OrthoDB" id="247668at2"/>
<evidence type="ECO:0000256" key="5">
    <source>
        <dbReference type="ARBA" id="ARBA00022857"/>
    </source>
</evidence>
<dbReference type="GO" id="GO:0005737">
    <property type="term" value="C:cytoplasm"/>
    <property type="evidence" value="ECO:0007669"/>
    <property type="project" value="TreeGrafter"/>
</dbReference>
<accession>M5TST7</accession>
<comment type="similarity">
    <text evidence="2">Belongs to the ketopantoate reductase family.</text>
</comment>
<keyword evidence="6" id="KW-0560">Oxidoreductase</keyword>
<dbReference type="SUPFAM" id="SSF51735">
    <property type="entry name" value="NAD(P)-binding Rossmann-fold domains"/>
    <property type="match status" value="1"/>
</dbReference>
<dbReference type="InterPro" id="IPR050838">
    <property type="entry name" value="Ketopantoate_reductase"/>
</dbReference>
<dbReference type="SUPFAM" id="SSF48179">
    <property type="entry name" value="6-phosphogluconate dehydrogenase C-terminal domain-like"/>
    <property type="match status" value="1"/>
</dbReference>
<evidence type="ECO:0000256" key="1">
    <source>
        <dbReference type="ARBA" id="ARBA00004994"/>
    </source>
</evidence>
<dbReference type="InterPro" id="IPR013332">
    <property type="entry name" value="KPR_N"/>
</dbReference>
<dbReference type="RefSeq" id="WP_008688357.1">
    <property type="nucleotide sequence ID" value="NZ_ANOH01000446.1"/>
</dbReference>
<dbReference type="Gene3D" id="1.10.1040.10">
    <property type="entry name" value="N-(1-d-carboxylethyl)-l-norvaline Dehydrogenase, domain 2"/>
    <property type="match status" value="1"/>
</dbReference>
<comment type="pathway">
    <text evidence="1">Cofactor biosynthesis; (R)-pantothenate biosynthesis; (R)-pantoate from 3-methyl-2-oxobutanoate: step 2/2.</text>
</comment>
<comment type="catalytic activity">
    <reaction evidence="8">
        <text>(R)-pantoate + NADP(+) = 2-dehydropantoate + NADPH + H(+)</text>
        <dbReference type="Rhea" id="RHEA:16233"/>
        <dbReference type="ChEBI" id="CHEBI:11561"/>
        <dbReference type="ChEBI" id="CHEBI:15378"/>
        <dbReference type="ChEBI" id="CHEBI:15980"/>
        <dbReference type="ChEBI" id="CHEBI:57783"/>
        <dbReference type="ChEBI" id="CHEBI:58349"/>
        <dbReference type="EC" id="1.1.1.169"/>
    </reaction>
</comment>
<comment type="caution">
    <text evidence="11">The sequence shown here is derived from an EMBL/GenBank/DDBJ whole genome shotgun (WGS) entry which is preliminary data.</text>
</comment>
<dbReference type="InterPro" id="IPR013328">
    <property type="entry name" value="6PGD_dom2"/>
</dbReference>
<dbReference type="Pfam" id="PF08546">
    <property type="entry name" value="ApbA_C"/>
    <property type="match status" value="1"/>
</dbReference>
<dbReference type="GO" id="GO:0015940">
    <property type="term" value="P:pantothenate biosynthetic process"/>
    <property type="evidence" value="ECO:0007669"/>
    <property type="project" value="InterPro"/>
</dbReference>
<evidence type="ECO:0000259" key="10">
    <source>
        <dbReference type="Pfam" id="PF08546"/>
    </source>
</evidence>
<dbReference type="Pfam" id="PF02558">
    <property type="entry name" value="ApbA"/>
    <property type="match status" value="1"/>
</dbReference>
<dbReference type="GO" id="GO:0008677">
    <property type="term" value="F:2-dehydropantoate 2-reductase activity"/>
    <property type="evidence" value="ECO:0007669"/>
    <property type="project" value="UniProtKB-EC"/>
</dbReference>
<keyword evidence="12" id="KW-1185">Reference proteome</keyword>
<dbReference type="PATRIC" id="fig|1263870.3.peg.6802"/>
<dbReference type="InterPro" id="IPR008927">
    <property type="entry name" value="6-PGluconate_DH-like_C_sf"/>
</dbReference>
<evidence type="ECO:0000256" key="7">
    <source>
        <dbReference type="ARBA" id="ARBA00032024"/>
    </source>
</evidence>
<evidence type="ECO:0000313" key="12">
    <source>
        <dbReference type="Proteomes" id="UP000011885"/>
    </source>
</evidence>
<name>M5TST7_9BACT</name>
<dbReference type="Gene3D" id="3.40.50.720">
    <property type="entry name" value="NAD(P)-binding Rossmann-like Domain"/>
    <property type="match status" value="1"/>
</dbReference>
<dbReference type="GO" id="GO:0050661">
    <property type="term" value="F:NADP binding"/>
    <property type="evidence" value="ECO:0007669"/>
    <property type="project" value="TreeGrafter"/>
</dbReference>
<evidence type="ECO:0000256" key="3">
    <source>
        <dbReference type="ARBA" id="ARBA00013014"/>
    </source>
</evidence>
<dbReference type="PANTHER" id="PTHR43765">
    <property type="entry name" value="2-DEHYDROPANTOATE 2-REDUCTASE-RELATED"/>
    <property type="match status" value="1"/>
</dbReference>
<dbReference type="EMBL" id="ANOH01000446">
    <property type="protein sequence ID" value="EMI52129.1"/>
    <property type="molecule type" value="Genomic_DNA"/>
</dbReference>
<evidence type="ECO:0000256" key="2">
    <source>
        <dbReference type="ARBA" id="ARBA00007870"/>
    </source>
</evidence>
<evidence type="ECO:0000313" key="11">
    <source>
        <dbReference type="EMBL" id="EMI52129.1"/>
    </source>
</evidence>
<dbReference type="NCBIfam" id="TIGR00745">
    <property type="entry name" value="apbA_panE"/>
    <property type="match status" value="1"/>
</dbReference>
<evidence type="ECO:0000259" key="9">
    <source>
        <dbReference type="Pfam" id="PF02558"/>
    </source>
</evidence>
<gene>
    <name evidence="11" type="ORF">RSSM_06420</name>
</gene>
<feature type="domain" description="Ketopantoate reductase C-terminal" evidence="10">
    <location>
        <begin position="182"/>
        <end position="328"/>
    </location>
</feature>
<evidence type="ECO:0000256" key="4">
    <source>
        <dbReference type="ARBA" id="ARBA00019465"/>
    </source>
</evidence>
<proteinExistence type="inferred from homology"/>
<dbReference type="InterPro" id="IPR036291">
    <property type="entry name" value="NAD(P)-bd_dom_sf"/>
</dbReference>
<evidence type="ECO:0000256" key="6">
    <source>
        <dbReference type="ARBA" id="ARBA00023002"/>
    </source>
</evidence>
<keyword evidence="5" id="KW-0521">NADP</keyword>
<sequence length="351" mass="38393">MFPKKISVIGAGAIGAMFGGLIKHHHPSTEVVLIARGKHLRVMQDRRAVELRGKWGHRLVPIIAASSPDAVVDSDVVIFTVKTQDTDQVAKQYAQAIGDAVVVSLQNGINQHLLTRHLHPDRVVAGMTSTNMALIEPGVVQCNRGGISVIGPTSKQVATTTVDLAHRTLAASGLPIEVSESILGIQYNKLLFNTMGYASVVSSTDLLRDGIMTRTWRNEVALPLLTEGLHVLQSAGILLERVSGMSDVYRFRNFLRALNLPTANTLASATLRGPLSLPGIVFSVYQDLMRRRPTEIDYVNGEMVRLAKESGTDAPRNSKIVQMTKSIESHDQPKFFSKEDVIAEFRQLQCD</sequence>
<organism evidence="11 12">
    <name type="scientific">Rhodopirellula sallentina SM41</name>
    <dbReference type="NCBI Taxonomy" id="1263870"/>
    <lineage>
        <taxon>Bacteria</taxon>
        <taxon>Pseudomonadati</taxon>
        <taxon>Planctomycetota</taxon>
        <taxon>Planctomycetia</taxon>
        <taxon>Pirellulales</taxon>
        <taxon>Pirellulaceae</taxon>
        <taxon>Rhodopirellula</taxon>
    </lineage>
</organism>
<dbReference type="Proteomes" id="UP000011885">
    <property type="component" value="Unassembled WGS sequence"/>
</dbReference>
<dbReference type="AlphaFoldDB" id="M5TST7"/>
<dbReference type="InterPro" id="IPR003710">
    <property type="entry name" value="ApbA"/>
</dbReference>
<feature type="domain" description="Ketopantoate reductase N-terminal" evidence="9">
    <location>
        <begin position="6"/>
        <end position="153"/>
    </location>
</feature>
<dbReference type="PANTHER" id="PTHR43765:SF2">
    <property type="entry name" value="2-DEHYDROPANTOATE 2-REDUCTASE"/>
    <property type="match status" value="1"/>
</dbReference>
<evidence type="ECO:0000256" key="8">
    <source>
        <dbReference type="ARBA" id="ARBA00048793"/>
    </source>
</evidence>
<dbReference type="InterPro" id="IPR013752">
    <property type="entry name" value="KPA_reductase"/>
</dbReference>